<reference evidence="2 3" key="1">
    <citation type="submission" date="2018-07" db="EMBL/GenBank/DDBJ databases">
        <title>Genomic Encyclopedia of Type Strains, Phase III (KMG-III): the genomes of soil and plant-associated and newly described type strains.</title>
        <authorList>
            <person name="Whitman W."/>
        </authorList>
    </citation>
    <scope>NUCLEOTIDE SEQUENCE [LARGE SCALE GENOMIC DNA]</scope>
    <source>
        <strain evidence="2 3">CECT 8236</strain>
    </source>
</reference>
<comment type="caution">
    <text evidence="2">The sequence shown here is derived from an EMBL/GenBank/DDBJ whole genome shotgun (WGS) entry which is preliminary data.</text>
</comment>
<dbReference type="RefSeq" id="WP_342768228.1">
    <property type="nucleotide sequence ID" value="NZ_QRDY01000007.1"/>
</dbReference>
<name>A0A3D9ICI5_9BACL</name>
<accession>A0A3D9ICI5</accession>
<evidence type="ECO:0000313" key="3">
    <source>
        <dbReference type="Proteomes" id="UP000256869"/>
    </source>
</evidence>
<keyword evidence="1" id="KW-0472">Membrane</keyword>
<proteinExistence type="predicted"/>
<dbReference type="EMBL" id="QRDY01000007">
    <property type="protein sequence ID" value="RED59259.1"/>
    <property type="molecule type" value="Genomic_DNA"/>
</dbReference>
<protein>
    <submittedName>
        <fullName evidence="2">Uncharacterized protein</fullName>
    </submittedName>
</protein>
<dbReference type="AlphaFoldDB" id="A0A3D9ICI5"/>
<evidence type="ECO:0000313" key="2">
    <source>
        <dbReference type="EMBL" id="RED59259.1"/>
    </source>
</evidence>
<feature type="transmembrane region" description="Helical" evidence="1">
    <location>
        <begin position="43"/>
        <end position="61"/>
    </location>
</feature>
<keyword evidence="1" id="KW-0812">Transmembrane</keyword>
<gene>
    <name evidence="2" type="ORF">DFP95_10798</name>
</gene>
<dbReference type="Proteomes" id="UP000256869">
    <property type="component" value="Unassembled WGS sequence"/>
</dbReference>
<keyword evidence="3" id="KW-1185">Reference proteome</keyword>
<keyword evidence="1" id="KW-1133">Transmembrane helix</keyword>
<organism evidence="2 3">
    <name type="scientific">Cohnella lupini</name>
    <dbReference type="NCBI Taxonomy" id="1294267"/>
    <lineage>
        <taxon>Bacteria</taxon>
        <taxon>Bacillati</taxon>
        <taxon>Bacillota</taxon>
        <taxon>Bacilli</taxon>
        <taxon>Bacillales</taxon>
        <taxon>Paenibacillaceae</taxon>
        <taxon>Cohnella</taxon>
    </lineage>
</organism>
<evidence type="ECO:0000256" key="1">
    <source>
        <dbReference type="SAM" id="Phobius"/>
    </source>
</evidence>
<sequence length="244" mass="27435">MKALKLLGLITGIAILDIVALSPGLLGVEIGGESAVETASGVTLLFCSLLALLYGSYNVLLKPPVATPVKSLKTREDYITALSSYRKVKTLTKEISLGLDQLDRMEKKTITLSDVLSQRFDLTELSFRKFIHVINEVEKLFYLNIRGILNKLSVFDASEFSVIGSPQRHSQSDSPLFLEKTNLYREYLDHLIGYLDANEEILLKLDRLLLEISRLGNANYEDIAKMPCMIEIDSLIKQTKFYQQ</sequence>